<dbReference type="GO" id="GO:0016757">
    <property type="term" value="F:glycosyltransferase activity"/>
    <property type="evidence" value="ECO:0007669"/>
    <property type="project" value="InterPro"/>
</dbReference>
<dbReference type="AlphaFoldDB" id="A0A6J5ZMH0"/>
<dbReference type="Pfam" id="PF00534">
    <property type="entry name" value="Glycos_transf_1"/>
    <property type="match status" value="1"/>
</dbReference>
<name>A0A6J5ZMH0_9ZZZZ</name>
<dbReference type="InterPro" id="IPR028098">
    <property type="entry name" value="Glyco_trans_4-like_N"/>
</dbReference>
<dbReference type="EMBL" id="CAESAO010000033">
    <property type="protein sequence ID" value="CAB4340743.1"/>
    <property type="molecule type" value="Genomic_DNA"/>
</dbReference>
<feature type="domain" description="Glycosyltransferase subfamily 4-like N-terminal" evidence="3">
    <location>
        <begin position="22"/>
        <end position="175"/>
    </location>
</feature>
<reference evidence="4" key="1">
    <citation type="submission" date="2020-05" db="EMBL/GenBank/DDBJ databases">
        <authorList>
            <person name="Chiriac C."/>
            <person name="Salcher M."/>
            <person name="Ghai R."/>
            <person name="Kavagutti S V."/>
        </authorList>
    </citation>
    <scope>NUCLEOTIDE SEQUENCE</scope>
</reference>
<evidence type="ECO:0000259" key="3">
    <source>
        <dbReference type="Pfam" id="PF13579"/>
    </source>
</evidence>
<evidence type="ECO:0000256" key="1">
    <source>
        <dbReference type="ARBA" id="ARBA00022679"/>
    </source>
</evidence>
<sequence>MIYLAGLMRVAIDARHLGQGRGIARYLEQMLAALAAGFPEDDWVAVVPRDREAVVPDGVELRRSRLPSKALFSSAALTGLPRIDRLAGGADVVWIPAPAPVACGRKTPYVLTIHDLSFELAPEDFTSYERRWHRAARPRRLAARAAEVVVDSEATRRALLDADWPIDPTRVTVVYAAPSAAVSGSADRPTDRSDAAGYLLYVGALEPRKGIETLAEAVTEARKAGLRAPLLVVGEGRLAASLEGLPGVRLIGRQSDAELKELYSGALALVMPSTLEGFGLPPVEAATHGVPSVVSDLPIFEETLGKAMLSFPVNDSAALAKALVLISGDAKLRAKLGSEAQDAARKLTWAASAQELRSVLLSAASRR</sequence>
<dbReference type="PANTHER" id="PTHR46401:SF2">
    <property type="entry name" value="GLYCOSYLTRANSFERASE WBBK-RELATED"/>
    <property type="match status" value="1"/>
</dbReference>
<dbReference type="InterPro" id="IPR001296">
    <property type="entry name" value="Glyco_trans_1"/>
</dbReference>
<keyword evidence="1" id="KW-0808">Transferase</keyword>
<accession>A0A6J5ZMH0</accession>
<evidence type="ECO:0000259" key="2">
    <source>
        <dbReference type="Pfam" id="PF00534"/>
    </source>
</evidence>
<dbReference type="CDD" id="cd03809">
    <property type="entry name" value="GT4_MtfB-like"/>
    <property type="match status" value="1"/>
</dbReference>
<proteinExistence type="predicted"/>
<dbReference type="GO" id="GO:0009103">
    <property type="term" value="P:lipopolysaccharide biosynthetic process"/>
    <property type="evidence" value="ECO:0007669"/>
    <property type="project" value="TreeGrafter"/>
</dbReference>
<protein>
    <submittedName>
        <fullName evidence="4">Unannotated protein</fullName>
    </submittedName>
</protein>
<dbReference type="Gene3D" id="3.40.50.2000">
    <property type="entry name" value="Glycogen Phosphorylase B"/>
    <property type="match status" value="2"/>
</dbReference>
<evidence type="ECO:0000313" key="4">
    <source>
        <dbReference type="EMBL" id="CAB4340743.1"/>
    </source>
</evidence>
<feature type="domain" description="Glycosyl transferase family 1" evidence="2">
    <location>
        <begin position="197"/>
        <end position="341"/>
    </location>
</feature>
<gene>
    <name evidence="4" type="ORF">UFOPK3522_00567</name>
</gene>
<dbReference type="Pfam" id="PF13579">
    <property type="entry name" value="Glyco_trans_4_4"/>
    <property type="match status" value="1"/>
</dbReference>
<dbReference type="SUPFAM" id="SSF53756">
    <property type="entry name" value="UDP-Glycosyltransferase/glycogen phosphorylase"/>
    <property type="match status" value="1"/>
</dbReference>
<dbReference type="PANTHER" id="PTHR46401">
    <property type="entry name" value="GLYCOSYLTRANSFERASE WBBK-RELATED"/>
    <property type="match status" value="1"/>
</dbReference>
<organism evidence="4">
    <name type="scientific">freshwater metagenome</name>
    <dbReference type="NCBI Taxonomy" id="449393"/>
    <lineage>
        <taxon>unclassified sequences</taxon>
        <taxon>metagenomes</taxon>
        <taxon>ecological metagenomes</taxon>
    </lineage>
</organism>